<feature type="compositionally biased region" description="Polar residues" evidence="1">
    <location>
        <begin position="66"/>
        <end position="113"/>
    </location>
</feature>
<organism evidence="2 3">
    <name type="scientific">Rhododendron simsii</name>
    <name type="common">Sims's rhododendron</name>
    <dbReference type="NCBI Taxonomy" id="118357"/>
    <lineage>
        <taxon>Eukaryota</taxon>
        <taxon>Viridiplantae</taxon>
        <taxon>Streptophyta</taxon>
        <taxon>Embryophyta</taxon>
        <taxon>Tracheophyta</taxon>
        <taxon>Spermatophyta</taxon>
        <taxon>Magnoliopsida</taxon>
        <taxon>eudicotyledons</taxon>
        <taxon>Gunneridae</taxon>
        <taxon>Pentapetalae</taxon>
        <taxon>asterids</taxon>
        <taxon>Ericales</taxon>
        <taxon>Ericaceae</taxon>
        <taxon>Ericoideae</taxon>
        <taxon>Rhodoreae</taxon>
        <taxon>Rhododendron</taxon>
    </lineage>
</organism>
<name>A0A834L606_RHOSS</name>
<feature type="region of interest" description="Disordered" evidence="1">
    <location>
        <begin position="133"/>
        <end position="167"/>
    </location>
</feature>
<comment type="caution">
    <text evidence="2">The sequence shown here is derived from an EMBL/GenBank/DDBJ whole genome shotgun (WGS) entry which is preliminary data.</text>
</comment>
<evidence type="ECO:0000313" key="3">
    <source>
        <dbReference type="Proteomes" id="UP000626092"/>
    </source>
</evidence>
<sequence length="266" mass="28393">MADGTISLADGLGIKALDSNKIRRKQRLTALSSPRNSKNSPRTELGVPHQITTDVAEEREKETLTKQRFVSDSSVCPPSLQGNLSNATTHGVESRSPNPIKVNNLSSNRTLPSNTIQKPFDLCPGASSNQLVTKVGSGKQKDDCQHLNRSSSSHPNTDSLEEDLSDSEDELLEVLEGVVSSNQKVGVLSQLVTVAASLVNSQSELITSPAPEPPDPLGIGVKGEAAELVSRGSSVFNKYLSKSAKKRLKKQAKEESISSLAVEGIK</sequence>
<dbReference type="Proteomes" id="UP000626092">
    <property type="component" value="Unassembled WGS sequence"/>
</dbReference>
<reference evidence="2" key="1">
    <citation type="submission" date="2019-11" db="EMBL/GenBank/DDBJ databases">
        <authorList>
            <person name="Liu Y."/>
            <person name="Hou J."/>
            <person name="Li T.-Q."/>
            <person name="Guan C.-H."/>
            <person name="Wu X."/>
            <person name="Wu H.-Z."/>
            <person name="Ling F."/>
            <person name="Zhang R."/>
            <person name="Shi X.-G."/>
            <person name="Ren J.-P."/>
            <person name="Chen E.-F."/>
            <person name="Sun J.-M."/>
        </authorList>
    </citation>
    <scope>NUCLEOTIDE SEQUENCE</scope>
    <source>
        <strain evidence="2">Adult_tree_wgs_1</strain>
        <tissue evidence="2">Leaves</tissue>
    </source>
</reference>
<feature type="compositionally biased region" description="Basic and acidic residues" evidence="1">
    <location>
        <begin position="56"/>
        <end position="65"/>
    </location>
</feature>
<dbReference type="AlphaFoldDB" id="A0A834L606"/>
<feature type="compositionally biased region" description="Polar residues" evidence="1">
    <location>
        <begin position="29"/>
        <end position="42"/>
    </location>
</feature>
<gene>
    <name evidence="2" type="ORF">RHSIM_Rhsim13G0127900</name>
</gene>
<evidence type="ECO:0000256" key="1">
    <source>
        <dbReference type="SAM" id="MobiDB-lite"/>
    </source>
</evidence>
<keyword evidence="3" id="KW-1185">Reference proteome</keyword>
<protein>
    <submittedName>
        <fullName evidence="2">Uncharacterized protein</fullName>
    </submittedName>
</protein>
<dbReference type="OrthoDB" id="1939300at2759"/>
<accession>A0A834L606</accession>
<feature type="compositionally biased region" description="Polar residues" evidence="1">
    <location>
        <begin position="147"/>
        <end position="157"/>
    </location>
</feature>
<dbReference type="EMBL" id="WJXA01000013">
    <property type="protein sequence ID" value="KAF7119380.1"/>
    <property type="molecule type" value="Genomic_DNA"/>
</dbReference>
<proteinExistence type="predicted"/>
<evidence type="ECO:0000313" key="2">
    <source>
        <dbReference type="EMBL" id="KAF7119380.1"/>
    </source>
</evidence>
<feature type="region of interest" description="Disordered" evidence="1">
    <location>
        <begin position="25"/>
        <end position="113"/>
    </location>
</feature>